<gene>
    <name evidence="1" type="ORF">OCHUTO_0079</name>
</gene>
<name>A0A0F3MPB1_9RICK</name>
<accession>A0A0F3MPB1</accession>
<dbReference type="OrthoDB" id="1633386at2"/>
<keyword evidence="2" id="KW-1185">Reference proteome</keyword>
<dbReference type="STRING" id="1359168.OCHUTO_0079"/>
<dbReference type="RefSeq" id="WP_045796901.1">
    <property type="nucleotide sequence ID" value="NZ_LANP01000001.1"/>
</dbReference>
<evidence type="ECO:0000313" key="2">
    <source>
        <dbReference type="Proteomes" id="UP000033616"/>
    </source>
</evidence>
<proteinExistence type="predicted"/>
<protein>
    <submittedName>
        <fullName evidence="1">Uncharacterized protein</fullName>
    </submittedName>
</protein>
<evidence type="ECO:0000313" key="1">
    <source>
        <dbReference type="EMBL" id="KJV57511.1"/>
    </source>
</evidence>
<dbReference type="Pfam" id="PF09931">
    <property type="entry name" value="Phage_phiJL001_Gp84_N"/>
    <property type="match status" value="1"/>
</dbReference>
<comment type="caution">
    <text evidence="1">The sequence shown here is derived from an EMBL/GenBank/DDBJ whole genome shotgun (WGS) entry which is preliminary data.</text>
</comment>
<reference evidence="1 2" key="1">
    <citation type="submission" date="2015-02" db="EMBL/GenBank/DDBJ databases">
        <title>Genome Sequencing of Rickettsiales.</title>
        <authorList>
            <person name="Daugherty S.C."/>
            <person name="Su Q."/>
            <person name="Abolude K."/>
            <person name="Beier-Sexton M."/>
            <person name="Carlyon J.A."/>
            <person name="Carter R."/>
            <person name="Day N.P."/>
            <person name="Dumler S.J."/>
            <person name="Dyachenko V."/>
            <person name="Godinez A."/>
            <person name="Kurtti T.J."/>
            <person name="Lichay M."/>
            <person name="Mullins K.E."/>
            <person name="Ott S."/>
            <person name="Pappas-Brown V."/>
            <person name="Paris D.H."/>
            <person name="Patel P."/>
            <person name="Richards A.L."/>
            <person name="Sadzewicz L."/>
            <person name="Sears K."/>
            <person name="Seidman D."/>
            <person name="Sengamalay N."/>
            <person name="Stenos J."/>
            <person name="Tallon L.J."/>
            <person name="Vincent G."/>
            <person name="Fraser C.M."/>
            <person name="Munderloh U."/>
            <person name="Dunning-Hotopp J.C."/>
        </authorList>
    </citation>
    <scope>NUCLEOTIDE SEQUENCE [LARGE SCALE GENOMIC DNA]</scope>
    <source>
        <strain evidence="1 2">Fuller</strain>
    </source>
</reference>
<dbReference type="Proteomes" id="UP000033616">
    <property type="component" value="Unassembled WGS sequence"/>
</dbReference>
<dbReference type="AlphaFoldDB" id="A0A0F3MPB1"/>
<sequence length="158" mass="18203">MHVFSDEFAKKISSSNNINFCYKITLSTGEKLYLTSSHTSILLDNNLYLPNSGLIINSISINDSGEAIAEIEGIFDDYGIKYDQILHDLKIEIFVTIDQDTYSDFFTFYCTEINHNKVKFYLYLSSISFKLYQTILKTYSKSCRANLGDKYCKVKIDQ</sequence>
<dbReference type="EMBL" id="LANP01000001">
    <property type="protein sequence ID" value="KJV57511.1"/>
    <property type="molecule type" value="Genomic_DNA"/>
</dbReference>
<organism evidence="1 2">
    <name type="scientific">Orientia chuto str. Dubai</name>
    <dbReference type="NCBI Taxonomy" id="1359168"/>
    <lineage>
        <taxon>Bacteria</taxon>
        <taxon>Pseudomonadati</taxon>
        <taxon>Pseudomonadota</taxon>
        <taxon>Alphaproteobacteria</taxon>
        <taxon>Rickettsiales</taxon>
        <taxon>Rickettsiaceae</taxon>
        <taxon>Rickettsieae</taxon>
        <taxon>Orientia</taxon>
    </lineage>
</organism>
<dbReference type="PATRIC" id="fig|1359168.3.peg.81"/>